<dbReference type="SUPFAM" id="SSF52949">
    <property type="entry name" value="Macro domain-like"/>
    <property type="match status" value="2"/>
</dbReference>
<evidence type="ECO:0000313" key="8">
    <source>
        <dbReference type="RefSeq" id="XP_012692659.2"/>
    </source>
</evidence>
<dbReference type="AlphaFoldDB" id="A0A6P3WA28"/>
<dbReference type="GO" id="GO:1990404">
    <property type="term" value="F:NAD+-protein mono-ADP-ribosyltransferase activity"/>
    <property type="evidence" value="ECO:0007669"/>
    <property type="project" value="TreeGrafter"/>
</dbReference>
<sequence>MEMIVLQKEEAQIVAQCGQAFNTAVYSKFGCSAILHGMDISTANKSNVTPVERYSIRLRRGLRVAVWKNDLTIHEVDAVVNAANEDLQHYGGLAAALVQAGGQVIQQESDKITKYNYKVSTGEAVVTSAGRLPCKRIIHAVGPRVRLYAAAWEIEDASKLLEKAIDSILRKAEGENLKSVAIPALSSGIFNFPLKRCADIIVKKLKKYDEYGIGRNPIPEVHLVNHDDLTVSEMVRACNEILGTPTHPAPTPKTYSGAVRASGSSHLSPVKLSKVTLHIEKGHIEKQETSVTVNTTDQKLDLSNGAVTNAILMKAGKKLQEEVSTHRGKCNLGDVLKTRGYGLSSKFVYHVLCAYKKPGTKAEQMLGDVVSKCLHMAVKDNCFSIAFPAIGTGMLGFSKSEVAHIMTKAVQVFSSSYRGNCMDVHFVIYPSDEDTFQAFANQHASLQQSSLYAGTYTGSNESSTYKEEDNTPTPCIELRASFPEAQRAAKRWINDILNIANRASTDYSIRNNHVLHFGLQEHEELLSLQTKFKVGFQVFFTDGQAGIKIKGSPSDVASAVLEVEAMCCQVQETYAQAEEAAMLYSLVRWRCKYCPQLENPETNAVLETAYLAGSGSKVIDSDIRVDFTLKEVQTKQPEERYKIERICFFKHYSPGPRSSTKSYFERKLQDYSRDQWKFQEAGLRVVREERVENQALKQLFELNKKRISGGPSVHYQRVPAQFCQLVSWVGFQREYAPPDDQAFGEGIYFSGSVKSAMSLWKGMEEEEFVYIIEAEVLTGKETAGSPGLIVPPATRDHLIHYDSVKGGTDTFVIFNGLQALPLSIYTCSRKK</sequence>
<evidence type="ECO:0000256" key="3">
    <source>
        <dbReference type="ARBA" id="ARBA00022679"/>
    </source>
</evidence>
<dbReference type="Proteomes" id="UP000515152">
    <property type="component" value="Chromosome 2"/>
</dbReference>
<evidence type="ECO:0000256" key="4">
    <source>
        <dbReference type="ARBA" id="ARBA00023027"/>
    </source>
</evidence>
<dbReference type="GO" id="GO:0003714">
    <property type="term" value="F:transcription corepressor activity"/>
    <property type="evidence" value="ECO:0007669"/>
    <property type="project" value="TreeGrafter"/>
</dbReference>
<reference evidence="8 9" key="1">
    <citation type="submission" date="2025-04" db="UniProtKB">
        <authorList>
            <consortium name="RefSeq"/>
        </authorList>
    </citation>
    <scope>IDENTIFICATION</scope>
</reference>
<dbReference type="GO" id="GO:0044389">
    <property type="term" value="F:ubiquitin-like protein ligase binding"/>
    <property type="evidence" value="ECO:0007669"/>
    <property type="project" value="TreeGrafter"/>
</dbReference>
<dbReference type="RefSeq" id="XP_012692659.2">
    <property type="nucleotide sequence ID" value="XM_012837205.2"/>
</dbReference>
<dbReference type="SMART" id="SM00506">
    <property type="entry name" value="A1pp"/>
    <property type="match status" value="2"/>
</dbReference>
<comment type="subcellular location">
    <subcellularLocation>
        <location evidence="1">Nucleus</location>
    </subcellularLocation>
</comment>
<evidence type="ECO:0000259" key="6">
    <source>
        <dbReference type="PROSITE" id="PS51154"/>
    </source>
</evidence>
<dbReference type="PROSITE" id="PS51154">
    <property type="entry name" value="MACRO"/>
    <property type="match status" value="2"/>
</dbReference>
<dbReference type="GO" id="GO:0070212">
    <property type="term" value="P:protein poly-ADP-ribosylation"/>
    <property type="evidence" value="ECO:0007669"/>
    <property type="project" value="TreeGrafter"/>
</dbReference>
<gene>
    <name evidence="8 9" type="primary">parp9</name>
</gene>
<proteinExistence type="predicted"/>
<dbReference type="Gene3D" id="3.90.228.10">
    <property type="match status" value="1"/>
</dbReference>
<dbReference type="GO" id="GO:0005634">
    <property type="term" value="C:nucleus"/>
    <property type="evidence" value="ECO:0007669"/>
    <property type="project" value="UniProtKB-SubCell"/>
</dbReference>
<dbReference type="GeneID" id="105908656"/>
<feature type="domain" description="Macro" evidence="6">
    <location>
        <begin position="51"/>
        <end position="242"/>
    </location>
</feature>
<dbReference type="PANTHER" id="PTHR14453:SF70">
    <property type="entry name" value="PROTEIN MONO-ADP-RIBOSYLTRANSFERASE PARP9"/>
    <property type="match status" value="1"/>
</dbReference>
<protein>
    <submittedName>
        <fullName evidence="8 9">Protein mono-ADP-ribosyltransferase PARP9</fullName>
    </submittedName>
</protein>
<evidence type="ECO:0000256" key="5">
    <source>
        <dbReference type="ARBA" id="ARBA00023242"/>
    </source>
</evidence>
<keyword evidence="7" id="KW-1185">Reference proteome</keyword>
<dbReference type="GO" id="GO:0010629">
    <property type="term" value="P:negative regulation of gene expression"/>
    <property type="evidence" value="ECO:0007669"/>
    <property type="project" value="TreeGrafter"/>
</dbReference>
<dbReference type="KEGG" id="char:105908656"/>
<dbReference type="Gene3D" id="3.40.220.10">
    <property type="entry name" value="Leucine Aminopeptidase, subunit E, domain 1"/>
    <property type="match status" value="2"/>
</dbReference>
<dbReference type="GeneTree" id="ENSGT00940000158837"/>
<keyword evidence="5" id="KW-0539">Nucleus</keyword>
<name>A0A6P3WA28_CLUHA</name>
<dbReference type="CTD" id="83666"/>
<dbReference type="CDD" id="cd02907">
    <property type="entry name" value="Macro_Af1521_BAL-like"/>
    <property type="match status" value="1"/>
</dbReference>
<feature type="domain" description="Macro" evidence="6">
    <location>
        <begin position="264"/>
        <end position="447"/>
    </location>
</feature>
<keyword evidence="4" id="KW-0520">NAD</keyword>
<dbReference type="RefSeq" id="XP_031440332.1">
    <property type="nucleotide sequence ID" value="XM_031584472.1"/>
</dbReference>
<evidence type="ECO:0000313" key="9">
    <source>
        <dbReference type="RefSeq" id="XP_031440332.1"/>
    </source>
</evidence>
<dbReference type="InterPro" id="IPR002589">
    <property type="entry name" value="Macro_dom"/>
</dbReference>
<dbReference type="Pfam" id="PF23254">
    <property type="entry name" value="KH_PARP14_8"/>
    <property type="match status" value="1"/>
</dbReference>
<dbReference type="GO" id="GO:0005737">
    <property type="term" value="C:cytoplasm"/>
    <property type="evidence" value="ECO:0007669"/>
    <property type="project" value="TreeGrafter"/>
</dbReference>
<organism evidence="7 8">
    <name type="scientific">Clupea harengus</name>
    <name type="common">Atlantic herring</name>
    <dbReference type="NCBI Taxonomy" id="7950"/>
    <lineage>
        <taxon>Eukaryota</taxon>
        <taxon>Metazoa</taxon>
        <taxon>Chordata</taxon>
        <taxon>Craniata</taxon>
        <taxon>Vertebrata</taxon>
        <taxon>Euteleostomi</taxon>
        <taxon>Actinopterygii</taxon>
        <taxon>Neopterygii</taxon>
        <taxon>Teleostei</taxon>
        <taxon>Clupei</taxon>
        <taxon>Clupeiformes</taxon>
        <taxon>Clupeoidei</taxon>
        <taxon>Clupeidae</taxon>
        <taxon>Clupea</taxon>
    </lineage>
</organism>
<evidence type="ECO:0000256" key="1">
    <source>
        <dbReference type="ARBA" id="ARBA00004123"/>
    </source>
</evidence>
<dbReference type="PANTHER" id="PTHR14453">
    <property type="entry name" value="PARP/ZINC FINGER CCCH TYPE DOMAIN CONTAINING PROTEIN"/>
    <property type="match status" value="1"/>
</dbReference>
<dbReference type="InterPro" id="IPR043472">
    <property type="entry name" value="Macro_dom-like"/>
</dbReference>
<accession>A0A6P3WA28</accession>
<evidence type="ECO:0000313" key="7">
    <source>
        <dbReference type="Proteomes" id="UP000515152"/>
    </source>
</evidence>
<keyword evidence="2" id="KW-0328">Glycosyltransferase</keyword>
<dbReference type="OrthoDB" id="6133115at2759"/>
<dbReference type="SUPFAM" id="SSF56399">
    <property type="entry name" value="ADP-ribosylation"/>
    <property type="match status" value="1"/>
</dbReference>
<dbReference type="InterPro" id="IPR052056">
    <property type="entry name" value="Mono-ARTD/PARP"/>
</dbReference>
<dbReference type="GO" id="GO:0003950">
    <property type="term" value="F:NAD+ poly-ADP-ribosyltransferase activity"/>
    <property type="evidence" value="ECO:0007669"/>
    <property type="project" value="TreeGrafter"/>
</dbReference>
<dbReference type="GO" id="GO:0060335">
    <property type="term" value="P:positive regulation of type II interferon-mediated signaling pathway"/>
    <property type="evidence" value="ECO:0007669"/>
    <property type="project" value="TreeGrafter"/>
</dbReference>
<evidence type="ECO:0000256" key="2">
    <source>
        <dbReference type="ARBA" id="ARBA00022676"/>
    </source>
</evidence>
<dbReference type="InterPro" id="IPR057049">
    <property type="entry name" value="PARP14_KH_8"/>
</dbReference>
<keyword evidence="3" id="KW-0808">Transferase</keyword>
<dbReference type="Pfam" id="PF01661">
    <property type="entry name" value="Macro"/>
    <property type="match status" value="2"/>
</dbReference>